<dbReference type="WBParaSite" id="L893_g401.t1">
    <property type="protein sequence ID" value="L893_g401.t1"/>
    <property type="gene ID" value="L893_g401"/>
</dbReference>
<dbReference type="Proteomes" id="UP000095287">
    <property type="component" value="Unplaced"/>
</dbReference>
<reference evidence="2" key="1">
    <citation type="submission" date="2016-11" db="UniProtKB">
        <authorList>
            <consortium name="WormBaseParasite"/>
        </authorList>
    </citation>
    <scope>IDENTIFICATION</scope>
</reference>
<keyword evidence="1" id="KW-1185">Reference proteome</keyword>
<accession>A0A1I8ABD1</accession>
<dbReference type="AlphaFoldDB" id="A0A1I8ABD1"/>
<evidence type="ECO:0000313" key="1">
    <source>
        <dbReference type="Proteomes" id="UP000095287"/>
    </source>
</evidence>
<organism evidence="1 2">
    <name type="scientific">Steinernema glaseri</name>
    <dbReference type="NCBI Taxonomy" id="37863"/>
    <lineage>
        <taxon>Eukaryota</taxon>
        <taxon>Metazoa</taxon>
        <taxon>Ecdysozoa</taxon>
        <taxon>Nematoda</taxon>
        <taxon>Chromadorea</taxon>
        <taxon>Rhabditida</taxon>
        <taxon>Tylenchina</taxon>
        <taxon>Panagrolaimomorpha</taxon>
        <taxon>Strongyloidoidea</taxon>
        <taxon>Steinernematidae</taxon>
        <taxon>Steinernema</taxon>
    </lineage>
</organism>
<name>A0A1I8ABD1_9BILA</name>
<protein>
    <submittedName>
        <fullName evidence="2">LETM1 domain-containing protein</fullName>
    </submittedName>
</protein>
<proteinExistence type="predicted"/>
<sequence>MFQPCMMKKPSAMRRGMCAASSSQLRTRAAIDQAKRIFRKIQTSVAIKKNSEVLREIPKLGLSGSEIEELDLVDQISAWVERKKVYRSAANDVLTLLALKKLTPLAPKKSVKRKAPCEEVQRPAKKV</sequence>
<evidence type="ECO:0000313" key="2">
    <source>
        <dbReference type="WBParaSite" id="L893_g401.t1"/>
    </source>
</evidence>